<comment type="caution">
    <text evidence="15">The sequence shown here is derived from an EMBL/GenBank/DDBJ whole genome shotgun (WGS) entry which is preliminary data.</text>
</comment>
<dbReference type="InterPro" id="IPR035451">
    <property type="entry name" value="Ada-like_dom_sf"/>
</dbReference>
<dbReference type="SUPFAM" id="SSF46689">
    <property type="entry name" value="Homeodomain-like"/>
    <property type="match status" value="1"/>
</dbReference>
<keyword evidence="9" id="KW-0805">Transcription regulation</keyword>
<dbReference type="SMART" id="SM01009">
    <property type="entry name" value="AlkA_N"/>
    <property type="match status" value="1"/>
</dbReference>
<evidence type="ECO:0000256" key="3">
    <source>
        <dbReference type="ARBA" id="ARBA00012000"/>
    </source>
</evidence>
<dbReference type="EC" id="3.2.2.21" evidence="3"/>
<dbReference type="GO" id="GO:0008168">
    <property type="term" value="F:methyltransferase activity"/>
    <property type="evidence" value="ECO:0007669"/>
    <property type="project" value="UniProtKB-KW"/>
</dbReference>
<dbReference type="GO" id="GO:0043565">
    <property type="term" value="F:sequence-specific DNA binding"/>
    <property type="evidence" value="ECO:0007669"/>
    <property type="project" value="InterPro"/>
</dbReference>
<evidence type="ECO:0000256" key="2">
    <source>
        <dbReference type="ARBA" id="ARBA00001947"/>
    </source>
</evidence>
<dbReference type="GO" id="GO:0032259">
    <property type="term" value="P:methylation"/>
    <property type="evidence" value="ECO:0007669"/>
    <property type="project" value="UniProtKB-KW"/>
</dbReference>
<dbReference type="PROSITE" id="PS01124">
    <property type="entry name" value="HTH_ARAC_FAMILY_2"/>
    <property type="match status" value="1"/>
</dbReference>
<dbReference type="SUPFAM" id="SSF55945">
    <property type="entry name" value="TATA-box binding protein-like"/>
    <property type="match status" value="1"/>
</dbReference>
<feature type="domain" description="HTH araC/xylS-type" evidence="14">
    <location>
        <begin position="88"/>
        <end position="186"/>
    </location>
</feature>
<evidence type="ECO:0000256" key="4">
    <source>
        <dbReference type="ARBA" id="ARBA00022603"/>
    </source>
</evidence>
<dbReference type="CDD" id="cd00056">
    <property type="entry name" value="ENDO3c"/>
    <property type="match status" value="1"/>
</dbReference>
<dbReference type="SUPFAM" id="SSF48150">
    <property type="entry name" value="DNA-glycosylase"/>
    <property type="match status" value="1"/>
</dbReference>
<dbReference type="SMART" id="SM00478">
    <property type="entry name" value="ENDO3c"/>
    <property type="match status" value="1"/>
</dbReference>
<dbReference type="Pfam" id="PF06029">
    <property type="entry name" value="AlkA_N"/>
    <property type="match status" value="1"/>
</dbReference>
<dbReference type="InterPro" id="IPR009057">
    <property type="entry name" value="Homeodomain-like_sf"/>
</dbReference>
<evidence type="ECO:0000256" key="11">
    <source>
        <dbReference type="ARBA" id="ARBA00023159"/>
    </source>
</evidence>
<evidence type="ECO:0000256" key="1">
    <source>
        <dbReference type="ARBA" id="ARBA00000086"/>
    </source>
</evidence>
<dbReference type="GO" id="GO:0006285">
    <property type="term" value="P:base-excision repair, AP site formation"/>
    <property type="evidence" value="ECO:0007669"/>
    <property type="project" value="TreeGrafter"/>
</dbReference>
<dbReference type="GO" id="GO:0043916">
    <property type="term" value="F:DNA-7-methylguanine glycosylase activity"/>
    <property type="evidence" value="ECO:0007669"/>
    <property type="project" value="TreeGrafter"/>
</dbReference>
<dbReference type="InterPro" id="IPR018062">
    <property type="entry name" value="HTH_AraC-typ_CS"/>
</dbReference>
<dbReference type="InterPro" id="IPR011257">
    <property type="entry name" value="DNA_glycosylase"/>
</dbReference>
<dbReference type="Gene3D" id="1.10.340.30">
    <property type="entry name" value="Hypothetical protein, domain 2"/>
    <property type="match status" value="1"/>
</dbReference>
<sequence length="530" mass="55790">MLADPERCYRAVISRDRRFDGRIVLAVSSTGIYCRPSCPTGIRPKRANARFYATAAAAQGAGFRACKRCRPDAAPGSPEWAMGDDLVNRAMRAISAGEIDRLGVDGLADGLSVSPRHLTRMLHARVGATPLSLARARRAHAARQLLEHSNLSMTEVAFAAGFGSVRQFNDTVREVYDRTPSNLRQARMAKGVASGALSPGKRRRSLAKVGDLPHRSDGPAVHASAPVPTTLRLAIRPPFDAAEVIRFLTSRALPGVEHGDGSTFTRLLSLSGGPATITLRPEFDDRRGGESASVDDGMNVELRVTDLTDLSAAVSVAERLCDATCDPAGVVELLGADPHLGPSVHAHPGRRMPACADGFEALVRAVLGQQVTLGRGLRLAGQLVSAVARPAPDWAPSGLTHLPLSAADVAAADLSMLGMPGARRRALTAAAEAVASGVVSFDAHASRQAVRQALLAVPGIGPWTVDYVALRGLADPDAFPIGDVALQRGAANLGIDRAPLALLTRAEAWRPWRAIATAHLWANAGNGVQP</sequence>
<comment type="cofactor">
    <cofactor evidence="2">
        <name>Zn(2+)</name>
        <dbReference type="ChEBI" id="CHEBI:29105"/>
    </cofactor>
</comment>
<gene>
    <name evidence="15" type="ORF">IPN02_06375</name>
</gene>
<comment type="catalytic activity">
    <reaction evidence="1">
        <text>Hydrolysis of alkylated DNA, releasing 3-methyladenine, 3-methylguanine, 7-methylguanine and 7-methyladenine.</text>
        <dbReference type="EC" id="3.2.2.21"/>
    </reaction>
</comment>
<keyword evidence="13" id="KW-0234">DNA repair</keyword>
<name>A0A936TCP8_9ACTN</name>
<dbReference type="InterPro" id="IPR018060">
    <property type="entry name" value="HTH_AraC"/>
</dbReference>
<evidence type="ECO:0000256" key="6">
    <source>
        <dbReference type="ARBA" id="ARBA00022723"/>
    </source>
</evidence>
<proteinExistence type="predicted"/>
<evidence type="ECO:0000256" key="8">
    <source>
        <dbReference type="ARBA" id="ARBA00022833"/>
    </source>
</evidence>
<dbReference type="Gene3D" id="1.10.1670.10">
    <property type="entry name" value="Helix-hairpin-Helix base-excision DNA repair enzymes (C-terminal)"/>
    <property type="match status" value="1"/>
</dbReference>
<evidence type="ECO:0000256" key="7">
    <source>
        <dbReference type="ARBA" id="ARBA00022763"/>
    </source>
</evidence>
<evidence type="ECO:0000313" key="16">
    <source>
        <dbReference type="Proteomes" id="UP000727993"/>
    </source>
</evidence>
<dbReference type="Pfam" id="PF12833">
    <property type="entry name" value="HTH_18"/>
    <property type="match status" value="1"/>
</dbReference>
<dbReference type="GO" id="GO:0003700">
    <property type="term" value="F:DNA-binding transcription factor activity"/>
    <property type="evidence" value="ECO:0007669"/>
    <property type="project" value="InterPro"/>
</dbReference>
<dbReference type="PANTHER" id="PTHR43003:SF13">
    <property type="entry name" value="DNA-3-METHYLADENINE GLYCOSYLASE 2"/>
    <property type="match status" value="1"/>
</dbReference>
<dbReference type="InterPro" id="IPR003265">
    <property type="entry name" value="HhH-GPD_domain"/>
</dbReference>
<keyword evidence="7" id="KW-0227">DNA damage</keyword>
<evidence type="ECO:0000256" key="5">
    <source>
        <dbReference type="ARBA" id="ARBA00022679"/>
    </source>
</evidence>
<accession>A0A936TCP8</accession>
<keyword evidence="8" id="KW-0862">Zinc</keyword>
<dbReference type="InterPro" id="IPR023170">
    <property type="entry name" value="HhH_base_excis_C"/>
</dbReference>
<dbReference type="InterPro" id="IPR010316">
    <property type="entry name" value="AlkA_N"/>
</dbReference>
<dbReference type="GO" id="GO:0008725">
    <property type="term" value="F:DNA-3-methyladenine glycosylase activity"/>
    <property type="evidence" value="ECO:0007669"/>
    <property type="project" value="TreeGrafter"/>
</dbReference>
<dbReference type="Gene3D" id="3.40.10.10">
    <property type="entry name" value="DNA Methylphosphotriester Repair Domain"/>
    <property type="match status" value="1"/>
</dbReference>
<dbReference type="GO" id="GO:0008270">
    <property type="term" value="F:zinc ion binding"/>
    <property type="evidence" value="ECO:0007669"/>
    <property type="project" value="InterPro"/>
</dbReference>
<dbReference type="GO" id="GO:0032131">
    <property type="term" value="F:alkylated DNA binding"/>
    <property type="evidence" value="ECO:0007669"/>
    <property type="project" value="TreeGrafter"/>
</dbReference>
<keyword evidence="5" id="KW-0808">Transferase</keyword>
<dbReference type="GO" id="GO:0005737">
    <property type="term" value="C:cytoplasm"/>
    <property type="evidence" value="ECO:0007669"/>
    <property type="project" value="TreeGrafter"/>
</dbReference>
<dbReference type="SUPFAM" id="SSF57884">
    <property type="entry name" value="Ada DNA repair protein, N-terminal domain (N-Ada 10)"/>
    <property type="match status" value="1"/>
</dbReference>
<dbReference type="AlphaFoldDB" id="A0A936TCP8"/>
<keyword evidence="6" id="KW-0479">Metal-binding</keyword>
<evidence type="ECO:0000313" key="15">
    <source>
        <dbReference type="EMBL" id="MBK9296473.1"/>
    </source>
</evidence>
<protein>
    <recommendedName>
        <fullName evidence="3">DNA-3-methyladenine glycosylase II</fullName>
        <ecNumber evidence="3">3.2.2.21</ecNumber>
    </recommendedName>
</protein>
<organism evidence="15 16">
    <name type="scientific">Candidatus Neomicrothrix subdominans</name>
    <dbReference type="NCBI Taxonomy" id="2954438"/>
    <lineage>
        <taxon>Bacteria</taxon>
        <taxon>Bacillati</taxon>
        <taxon>Actinomycetota</taxon>
        <taxon>Acidimicrobiia</taxon>
        <taxon>Acidimicrobiales</taxon>
        <taxon>Microthrixaceae</taxon>
        <taxon>Candidatus Neomicrothrix</taxon>
    </lineage>
</organism>
<dbReference type="Gene3D" id="3.30.310.20">
    <property type="entry name" value="DNA-3-methyladenine glycosylase AlkA, N-terminal domain"/>
    <property type="match status" value="1"/>
</dbReference>
<evidence type="ECO:0000259" key="14">
    <source>
        <dbReference type="PROSITE" id="PS01124"/>
    </source>
</evidence>
<dbReference type="GO" id="GO:0032993">
    <property type="term" value="C:protein-DNA complex"/>
    <property type="evidence" value="ECO:0007669"/>
    <property type="project" value="TreeGrafter"/>
</dbReference>
<dbReference type="Pfam" id="PF02805">
    <property type="entry name" value="Ada_Zn_binding"/>
    <property type="match status" value="1"/>
</dbReference>
<keyword evidence="10" id="KW-0238">DNA-binding</keyword>
<reference evidence="15 16" key="1">
    <citation type="submission" date="2020-10" db="EMBL/GenBank/DDBJ databases">
        <title>Connecting structure to function with the recovery of over 1000 high-quality activated sludge metagenome-assembled genomes encoding full-length rRNA genes using long-read sequencing.</title>
        <authorList>
            <person name="Singleton C.M."/>
            <person name="Petriglieri F."/>
            <person name="Kristensen J.M."/>
            <person name="Kirkegaard R.H."/>
            <person name="Michaelsen T.Y."/>
            <person name="Andersen M.H."/>
            <person name="Karst S.M."/>
            <person name="Dueholm M.S."/>
            <person name="Nielsen P.H."/>
            <person name="Albertsen M."/>
        </authorList>
    </citation>
    <scope>NUCLEOTIDE SEQUENCE [LARGE SCALE GENOMIC DNA]</scope>
    <source>
        <strain evidence="15">Lyne_18-Q3-R50-59_MAXAC.006</strain>
    </source>
</reference>
<dbReference type="InterPro" id="IPR037046">
    <property type="entry name" value="AlkA_N_sf"/>
</dbReference>
<dbReference type="InterPro" id="IPR004026">
    <property type="entry name" value="Ada_DNA_repair_Zn-bd"/>
</dbReference>
<dbReference type="InterPro" id="IPR051912">
    <property type="entry name" value="Alkylbase_DNA_Glycosylase/TA"/>
</dbReference>
<keyword evidence="11" id="KW-0010">Activator</keyword>
<evidence type="ECO:0000256" key="9">
    <source>
        <dbReference type="ARBA" id="ARBA00023015"/>
    </source>
</evidence>
<evidence type="ECO:0000256" key="13">
    <source>
        <dbReference type="ARBA" id="ARBA00023204"/>
    </source>
</evidence>
<dbReference type="Gene3D" id="1.10.10.60">
    <property type="entry name" value="Homeodomain-like"/>
    <property type="match status" value="1"/>
</dbReference>
<dbReference type="GO" id="GO:0006307">
    <property type="term" value="P:DNA alkylation repair"/>
    <property type="evidence" value="ECO:0007669"/>
    <property type="project" value="TreeGrafter"/>
</dbReference>
<evidence type="ECO:0000256" key="12">
    <source>
        <dbReference type="ARBA" id="ARBA00023163"/>
    </source>
</evidence>
<dbReference type="Proteomes" id="UP000727993">
    <property type="component" value="Unassembled WGS sequence"/>
</dbReference>
<dbReference type="PANTHER" id="PTHR43003">
    <property type="entry name" value="DNA-3-METHYLADENINE GLYCOSYLASE"/>
    <property type="match status" value="1"/>
</dbReference>
<dbReference type="SMART" id="SM00342">
    <property type="entry name" value="HTH_ARAC"/>
    <property type="match status" value="1"/>
</dbReference>
<keyword evidence="12" id="KW-0804">Transcription</keyword>
<keyword evidence="4" id="KW-0489">Methyltransferase</keyword>
<evidence type="ECO:0000256" key="10">
    <source>
        <dbReference type="ARBA" id="ARBA00023125"/>
    </source>
</evidence>
<dbReference type="PROSITE" id="PS00041">
    <property type="entry name" value="HTH_ARAC_FAMILY_1"/>
    <property type="match status" value="1"/>
</dbReference>
<dbReference type="EMBL" id="JADJZA010000002">
    <property type="protein sequence ID" value="MBK9296473.1"/>
    <property type="molecule type" value="Genomic_DNA"/>
</dbReference>